<feature type="transmembrane region" description="Helical" evidence="1">
    <location>
        <begin position="195"/>
        <end position="218"/>
    </location>
</feature>
<sequence length="283" mass="32186">MIIVILLFQIGACSSLLDKLKMNMCSTALKQDKLVEALGSKIDEVGLFWGLFSTDMLVLFFSTFVIYFIAIHGTHFERIPVAMLISMVVYSFFTKFQRIVNLLSRFFSTATIHKIISIVSMIVGALVFILYTLLKIAVIWVFIALIIDQIDDLIEGYLIDRAPIYVTRFLCVVIALLLFYLAYRTYRIFKATYEFGFCAIFASYGSLLMLVTIFKLLGSNAYTNFIYSIANYGLGYTIGWNFVTLVWAAVALGCFIYQTKYINEDYLGDKLKLKDANAEKTAD</sequence>
<feature type="chain" id="PRO_5012395160" description="YihY/virulence factor BrkB family protein" evidence="2">
    <location>
        <begin position="16"/>
        <end position="283"/>
    </location>
</feature>
<accession>A0A1Y1S892</accession>
<evidence type="ECO:0000313" key="4">
    <source>
        <dbReference type="Proteomes" id="UP000192639"/>
    </source>
</evidence>
<comment type="caution">
    <text evidence="3">The sequence shown here is derived from an EMBL/GenBank/DDBJ whole genome shotgun (WGS) entry which is preliminary data.</text>
</comment>
<evidence type="ECO:0000256" key="1">
    <source>
        <dbReference type="SAM" id="Phobius"/>
    </source>
</evidence>
<dbReference type="AlphaFoldDB" id="A0A1Y1S892"/>
<reference evidence="3 4" key="1">
    <citation type="journal article" date="2017" name="Environ. Microbiol.">
        <title>Decay of the glycolytic pathway and adaptation to intranuclear parasitism within Enterocytozoonidae microsporidia.</title>
        <authorList>
            <person name="Wiredu Boakye D."/>
            <person name="Jaroenlak P."/>
            <person name="Prachumwat A."/>
            <person name="Williams T.A."/>
            <person name="Bateman K.S."/>
            <person name="Itsathitphaisarn O."/>
            <person name="Sritunyalucksana K."/>
            <person name="Paszkiewicz K.H."/>
            <person name="Moore K.A."/>
            <person name="Stentiford G.D."/>
            <person name="Williams B.A."/>
        </authorList>
    </citation>
    <scope>NUCLEOTIDE SEQUENCE [LARGE SCALE GENOMIC DNA]</scope>
    <source>
        <strain evidence="3 4">GB1</strain>
    </source>
</reference>
<keyword evidence="1" id="KW-0812">Transmembrane</keyword>
<protein>
    <recommendedName>
        <fullName evidence="5">YihY/virulence factor BrkB family protein</fullName>
    </recommendedName>
</protein>
<keyword evidence="1" id="KW-1133">Transmembrane helix</keyword>
<keyword evidence="1" id="KW-0472">Membrane</keyword>
<dbReference type="EMBL" id="LWDP01000021">
    <property type="protein sequence ID" value="ORD94408.1"/>
    <property type="molecule type" value="Genomic_DNA"/>
</dbReference>
<evidence type="ECO:0008006" key="5">
    <source>
        <dbReference type="Google" id="ProtNLM"/>
    </source>
</evidence>
<feature type="transmembrane region" description="Helical" evidence="1">
    <location>
        <begin position="81"/>
        <end position="100"/>
    </location>
</feature>
<feature type="transmembrane region" description="Helical" evidence="1">
    <location>
        <begin position="47"/>
        <end position="69"/>
    </location>
</feature>
<feature type="transmembrane region" description="Helical" evidence="1">
    <location>
        <begin position="165"/>
        <end position="183"/>
    </location>
</feature>
<feature type="signal peptide" evidence="2">
    <location>
        <begin position="1"/>
        <end position="15"/>
    </location>
</feature>
<evidence type="ECO:0000313" key="3">
    <source>
        <dbReference type="EMBL" id="ORD94408.1"/>
    </source>
</evidence>
<dbReference type="Proteomes" id="UP000192639">
    <property type="component" value="Unassembled WGS sequence"/>
</dbReference>
<name>A0A1Y1S892_9MICR</name>
<evidence type="ECO:0000256" key="2">
    <source>
        <dbReference type="SAM" id="SignalP"/>
    </source>
</evidence>
<proteinExistence type="predicted"/>
<dbReference type="VEuPathDB" id="MicrosporidiaDB:ECANGB1_746"/>
<organism evidence="3 4">
    <name type="scientific">Enterospora canceri</name>
    <dbReference type="NCBI Taxonomy" id="1081671"/>
    <lineage>
        <taxon>Eukaryota</taxon>
        <taxon>Fungi</taxon>
        <taxon>Fungi incertae sedis</taxon>
        <taxon>Microsporidia</taxon>
        <taxon>Enterocytozoonidae</taxon>
        <taxon>Enterospora</taxon>
    </lineage>
</organism>
<dbReference type="OrthoDB" id="2196047at2759"/>
<keyword evidence="4" id="KW-1185">Reference proteome</keyword>
<gene>
    <name evidence="3" type="ORF">ECANGB1_746</name>
</gene>
<feature type="transmembrane region" description="Helical" evidence="1">
    <location>
        <begin position="238"/>
        <end position="257"/>
    </location>
</feature>
<keyword evidence="2" id="KW-0732">Signal</keyword>